<feature type="compositionally biased region" description="Basic and acidic residues" evidence="1">
    <location>
        <begin position="71"/>
        <end position="82"/>
    </location>
</feature>
<feature type="region of interest" description="Disordered" evidence="1">
    <location>
        <begin position="58"/>
        <end position="90"/>
    </location>
</feature>
<keyword evidence="3" id="KW-1185">Reference proteome</keyword>
<dbReference type="Proteomes" id="UP001297600">
    <property type="component" value="Unassembled WGS sequence"/>
</dbReference>
<evidence type="ECO:0000256" key="1">
    <source>
        <dbReference type="SAM" id="MobiDB-lite"/>
    </source>
</evidence>
<organism evidence="2 3">
    <name type="scientific">Mesosutterella porci</name>
    <dbReference type="NCBI Taxonomy" id="2915351"/>
    <lineage>
        <taxon>Bacteria</taxon>
        <taxon>Pseudomonadati</taxon>
        <taxon>Pseudomonadota</taxon>
        <taxon>Betaproteobacteria</taxon>
        <taxon>Burkholderiales</taxon>
        <taxon>Sutterellaceae</taxon>
        <taxon>Mesosutterella</taxon>
    </lineage>
</organism>
<accession>A0ABS9MRZ0</accession>
<evidence type="ECO:0000313" key="3">
    <source>
        <dbReference type="Proteomes" id="UP001297600"/>
    </source>
</evidence>
<proteinExistence type="predicted"/>
<name>A0ABS9MRZ0_9BURK</name>
<evidence type="ECO:0000313" key="2">
    <source>
        <dbReference type="EMBL" id="MCG5030773.1"/>
    </source>
</evidence>
<dbReference type="EMBL" id="JAKNCT010000005">
    <property type="protein sequence ID" value="MCG5030773.1"/>
    <property type="molecule type" value="Genomic_DNA"/>
</dbReference>
<comment type="caution">
    <text evidence="2">The sequence shown here is derived from an EMBL/GenBank/DDBJ whole genome shotgun (WGS) entry which is preliminary data.</text>
</comment>
<protein>
    <submittedName>
        <fullName evidence="2">Uncharacterized protein</fullName>
    </submittedName>
</protein>
<sequence length="90" mass="10378">MRLLHSPVSRQHRDIPLFLTSSDAKEHRTVRGLRYGSSFLEGFMEWTGVSTREIPRPRSLFLAPPDTPQPEAERMRLLRPDDPSANIQSH</sequence>
<reference evidence="2 3" key="1">
    <citation type="submission" date="2022-02" db="EMBL/GenBank/DDBJ databases">
        <title>Mesosutterella porci, a novel member of the family Sutterellaceae from pig feces.</title>
        <authorList>
            <person name="Wylensek D."/>
            <person name="Clavel T."/>
        </authorList>
    </citation>
    <scope>NUCLEOTIDE SEQUENCE [LARGE SCALE GENOMIC DNA]</scope>
    <source>
        <strain evidence="3">oilRF-744-wt-GAM-9</strain>
    </source>
</reference>
<gene>
    <name evidence="2" type="ORF">MAF45_04850</name>
</gene>